<dbReference type="Gene3D" id="2.60.40.1120">
    <property type="entry name" value="Carboxypeptidase-like, regulatory domain"/>
    <property type="match status" value="1"/>
</dbReference>
<dbReference type="EMBL" id="QFOI01000594">
    <property type="protein sequence ID" value="PZP40711.1"/>
    <property type="molecule type" value="Genomic_DNA"/>
</dbReference>
<dbReference type="InterPro" id="IPR037066">
    <property type="entry name" value="Plug_dom_sf"/>
</dbReference>
<feature type="signal peptide" evidence="1">
    <location>
        <begin position="1"/>
        <end position="18"/>
    </location>
</feature>
<feature type="non-terminal residue" evidence="3">
    <location>
        <position position="365"/>
    </location>
</feature>
<protein>
    <submittedName>
        <fullName evidence="3">TonB-dependent receptor</fullName>
    </submittedName>
</protein>
<feature type="chain" id="PRO_5016044110" evidence="1">
    <location>
        <begin position="19"/>
        <end position="365"/>
    </location>
</feature>
<sequence length="365" mass="40516">MRLLFTLILLLIIYNSNAQITISGKLTNNKNKPITGASITLEDTYDGAVSNSNGYYSFTTTEKGKLRLIFSGKGLDSIFYPIEISNSNIVLDTIMKPNKESNDAVIIISRSFTAGSGKNVVMSSQDIYTTGGANGDISQALRNLPGTQQLGEREGLAVRGGDVYETKQFIDGSMIAHPYYTAASNIPSRTRYPPNLFKDVAFSTGGYSALYGQALSSALVLETIDIPEKSEANASLTPLFWGGGLQKVNKEKTFSWGMDYSYTNVALYFKLIKQTPDFFKMPQYHSVDGNFRIKTKNGGIIKYYGTFDYNQMGLRRQSIDSLALKNALDLKGTNIYQNISWKQPLSNNWKLNTVLSFSNNHNNIW</sequence>
<dbReference type="Gene3D" id="2.170.130.10">
    <property type="entry name" value="TonB-dependent receptor, plug domain"/>
    <property type="match status" value="1"/>
</dbReference>
<dbReference type="InterPro" id="IPR008969">
    <property type="entry name" value="CarboxyPept-like_regulatory"/>
</dbReference>
<feature type="domain" description="TonB-dependent receptor plug" evidence="2">
    <location>
        <begin position="121"/>
        <end position="213"/>
    </location>
</feature>
<dbReference type="SUPFAM" id="SSF49464">
    <property type="entry name" value="Carboxypeptidase regulatory domain-like"/>
    <property type="match status" value="1"/>
</dbReference>
<evidence type="ECO:0000313" key="4">
    <source>
        <dbReference type="Proteomes" id="UP000249645"/>
    </source>
</evidence>
<keyword evidence="1" id="KW-0732">Signal</keyword>
<evidence type="ECO:0000256" key="1">
    <source>
        <dbReference type="SAM" id="SignalP"/>
    </source>
</evidence>
<name>A0A2W5E9F3_9SPHI</name>
<accession>A0A2W5E9F3</accession>
<reference evidence="3 4" key="1">
    <citation type="submission" date="2017-11" db="EMBL/GenBank/DDBJ databases">
        <title>Infants hospitalized years apart are colonized by the same room-sourced microbial strains.</title>
        <authorList>
            <person name="Brooks B."/>
            <person name="Olm M.R."/>
            <person name="Firek B.A."/>
            <person name="Baker R."/>
            <person name="Thomas B.C."/>
            <person name="Morowitz M.J."/>
            <person name="Banfield J.F."/>
        </authorList>
    </citation>
    <scope>NUCLEOTIDE SEQUENCE [LARGE SCALE GENOMIC DNA]</scope>
    <source>
        <strain evidence="3">S2_009_000_R2_76</strain>
    </source>
</reference>
<evidence type="ECO:0000259" key="2">
    <source>
        <dbReference type="Pfam" id="PF07715"/>
    </source>
</evidence>
<dbReference type="InterPro" id="IPR012910">
    <property type="entry name" value="Plug_dom"/>
</dbReference>
<proteinExistence type="predicted"/>
<keyword evidence="3" id="KW-0675">Receptor</keyword>
<dbReference type="Proteomes" id="UP000249645">
    <property type="component" value="Unassembled WGS sequence"/>
</dbReference>
<organism evidence="3 4">
    <name type="scientific">Pseudopedobacter saltans</name>
    <dbReference type="NCBI Taxonomy" id="151895"/>
    <lineage>
        <taxon>Bacteria</taxon>
        <taxon>Pseudomonadati</taxon>
        <taxon>Bacteroidota</taxon>
        <taxon>Sphingobacteriia</taxon>
        <taxon>Sphingobacteriales</taxon>
        <taxon>Sphingobacteriaceae</taxon>
        <taxon>Pseudopedobacter</taxon>
    </lineage>
</organism>
<dbReference type="SUPFAM" id="SSF56935">
    <property type="entry name" value="Porins"/>
    <property type="match status" value="1"/>
</dbReference>
<evidence type="ECO:0000313" key="3">
    <source>
        <dbReference type="EMBL" id="PZP40711.1"/>
    </source>
</evidence>
<gene>
    <name evidence="3" type="ORF">DI598_19165</name>
</gene>
<comment type="caution">
    <text evidence="3">The sequence shown here is derived from an EMBL/GenBank/DDBJ whole genome shotgun (WGS) entry which is preliminary data.</text>
</comment>
<dbReference type="Pfam" id="PF13715">
    <property type="entry name" value="CarbopepD_reg_2"/>
    <property type="match status" value="1"/>
</dbReference>
<dbReference type="AlphaFoldDB" id="A0A2W5E9F3"/>
<dbReference type="Pfam" id="PF07715">
    <property type="entry name" value="Plug"/>
    <property type="match status" value="1"/>
</dbReference>